<evidence type="ECO:0000313" key="2">
    <source>
        <dbReference type="Proteomes" id="UP000019149"/>
    </source>
</evidence>
<dbReference type="STRING" id="6210.W6U477"/>
<organism evidence="1 2">
    <name type="scientific">Echinococcus granulosus</name>
    <name type="common">Hydatid tapeworm</name>
    <dbReference type="NCBI Taxonomy" id="6210"/>
    <lineage>
        <taxon>Eukaryota</taxon>
        <taxon>Metazoa</taxon>
        <taxon>Spiralia</taxon>
        <taxon>Lophotrochozoa</taxon>
        <taxon>Platyhelminthes</taxon>
        <taxon>Cestoda</taxon>
        <taxon>Eucestoda</taxon>
        <taxon>Cyclophyllidea</taxon>
        <taxon>Taeniidae</taxon>
        <taxon>Echinococcus</taxon>
        <taxon>Echinococcus granulosus group</taxon>
    </lineage>
</organism>
<dbReference type="OrthoDB" id="10053156at2759"/>
<keyword evidence="2" id="KW-1185">Reference proteome</keyword>
<accession>W6U477</accession>
<dbReference type="EMBL" id="APAU02000138">
    <property type="protein sequence ID" value="EUB55908.1"/>
    <property type="molecule type" value="Genomic_DNA"/>
</dbReference>
<dbReference type="KEGG" id="egl:EGR_09222"/>
<gene>
    <name evidence="1" type="ORF">EGR_09222</name>
</gene>
<dbReference type="Proteomes" id="UP000019149">
    <property type="component" value="Unassembled WGS sequence"/>
</dbReference>
<protein>
    <submittedName>
        <fullName evidence="1">Gag-pol polyprotein</fullName>
    </submittedName>
</protein>
<dbReference type="AlphaFoldDB" id="W6U477"/>
<proteinExistence type="predicted"/>
<dbReference type="RefSeq" id="XP_024347104.1">
    <property type="nucleotide sequence ID" value="XM_024498471.1"/>
</dbReference>
<name>W6U477_ECHGR</name>
<comment type="caution">
    <text evidence="1">The sequence shown here is derived from an EMBL/GenBank/DDBJ whole genome shotgun (WGS) entry which is preliminary data.</text>
</comment>
<dbReference type="CTD" id="36344937"/>
<sequence length="189" mass="20584">MSIDFVSAAHLPFPPPGRRNDFMLIKASHDSSPLEGREKTTAPRRRHCLSGAHFRRLLSATNKGMIVSSSPPSSSSTQCFSLSVEAASPLTAARIVFRVAVTITIICDKQFSSALYQDLGFGSRTTTAYHSAINGLVNRFHHQVEASTTANPGVRWAVLLGIGSTLRKDIGYSPLELLFATILTFLVFF</sequence>
<dbReference type="GeneID" id="36344937"/>
<reference evidence="1 2" key="1">
    <citation type="journal article" date="2013" name="Nat. Genet.">
        <title>The genome of the hydatid tapeworm Echinococcus granulosus.</title>
        <authorList>
            <person name="Zheng H."/>
            <person name="Zhang W."/>
            <person name="Zhang L."/>
            <person name="Zhang Z."/>
            <person name="Li J."/>
            <person name="Lu G."/>
            <person name="Zhu Y."/>
            <person name="Wang Y."/>
            <person name="Huang Y."/>
            <person name="Liu J."/>
            <person name="Kang H."/>
            <person name="Chen J."/>
            <person name="Wang L."/>
            <person name="Chen A."/>
            <person name="Yu S."/>
            <person name="Gao Z."/>
            <person name="Jin L."/>
            <person name="Gu W."/>
            <person name="Wang Z."/>
            <person name="Zhao L."/>
            <person name="Shi B."/>
            <person name="Wen H."/>
            <person name="Lin R."/>
            <person name="Jones M.K."/>
            <person name="Brejova B."/>
            <person name="Vinar T."/>
            <person name="Zhao G."/>
            <person name="McManus D.P."/>
            <person name="Chen Z."/>
            <person name="Zhou Y."/>
            <person name="Wang S."/>
        </authorList>
    </citation>
    <scope>NUCLEOTIDE SEQUENCE [LARGE SCALE GENOMIC DNA]</scope>
</reference>
<evidence type="ECO:0000313" key="1">
    <source>
        <dbReference type="EMBL" id="EUB55908.1"/>
    </source>
</evidence>